<evidence type="ECO:0000256" key="1">
    <source>
        <dbReference type="SAM" id="MobiDB-lite"/>
    </source>
</evidence>
<dbReference type="AlphaFoldDB" id="W7U3I1"/>
<evidence type="ECO:0000313" key="2">
    <source>
        <dbReference type="EMBL" id="EWM27264.1"/>
    </source>
</evidence>
<dbReference type="EMBL" id="AZIL01000516">
    <property type="protein sequence ID" value="EWM27264.1"/>
    <property type="molecule type" value="Genomic_DNA"/>
</dbReference>
<proteinExistence type="predicted"/>
<gene>
    <name evidence="2" type="ORF">Naga_100038g7</name>
</gene>
<comment type="caution">
    <text evidence="2">The sequence shown here is derived from an EMBL/GenBank/DDBJ whole genome shotgun (WGS) entry which is preliminary data.</text>
</comment>
<organism evidence="2 3">
    <name type="scientific">Nannochloropsis gaditana</name>
    <dbReference type="NCBI Taxonomy" id="72520"/>
    <lineage>
        <taxon>Eukaryota</taxon>
        <taxon>Sar</taxon>
        <taxon>Stramenopiles</taxon>
        <taxon>Ochrophyta</taxon>
        <taxon>Eustigmatophyceae</taxon>
        <taxon>Eustigmatales</taxon>
        <taxon>Monodopsidaceae</taxon>
        <taxon>Nannochloropsis</taxon>
    </lineage>
</organism>
<feature type="region of interest" description="Disordered" evidence="1">
    <location>
        <begin position="24"/>
        <end position="71"/>
    </location>
</feature>
<protein>
    <submittedName>
        <fullName evidence="2">Uncharacterized protein</fullName>
    </submittedName>
</protein>
<reference evidence="2 3" key="1">
    <citation type="journal article" date="2014" name="Mol. Plant">
        <title>Chromosome Scale Genome Assembly and Transcriptome Profiling of Nannochloropsis gaditana in Nitrogen Depletion.</title>
        <authorList>
            <person name="Corteggiani Carpinelli E."/>
            <person name="Telatin A."/>
            <person name="Vitulo N."/>
            <person name="Forcato C."/>
            <person name="D'Angelo M."/>
            <person name="Schiavon R."/>
            <person name="Vezzi A."/>
            <person name="Giacometti G.M."/>
            <person name="Morosinotto T."/>
            <person name="Valle G."/>
        </authorList>
    </citation>
    <scope>NUCLEOTIDE SEQUENCE [LARGE SCALE GENOMIC DNA]</scope>
    <source>
        <strain evidence="2 3">B-31</strain>
    </source>
</reference>
<feature type="compositionally biased region" description="Basic residues" evidence="1">
    <location>
        <begin position="26"/>
        <end position="35"/>
    </location>
</feature>
<evidence type="ECO:0000313" key="3">
    <source>
        <dbReference type="Proteomes" id="UP000019335"/>
    </source>
</evidence>
<dbReference type="Proteomes" id="UP000019335">
    <property type="component" value="Chromosome 7"/>
</dbReference>
<sequence length="361" mass="39531">MRRLVICSHTVQASNNALRLSSFRTVMRHRTRPRHLSTGSTTTASPATPAPAPPSTSATGAPDMSPPKPSPGIISRNIGKIVLLTLSSLIAYLYRSSENQKRSKALKVYLEDQRSIEPWEIDEFRMANWGTWDRALFQEVANELYMAFPGRKSASYPALIRVVAHTLGRHQKRLQLGHYLDRVVLCLEPEEGKEVDVLTFLCALSLSLNFDVEERVGALHDAVTAADCGHAGSSSAGKGEEGVRKIHRRELEQLVAGLVATAQIPAEALVKADPERSYPFQAYQVASIEELVMKASTEGKAKHEKAMKDAVKAGLEPPKPPPLGTEQEDKGVGEGLSARELVEVLSTKAICVWGECYQGRD</sequence>
<accession>W7U3I1</accession>
<keyword evidence="3" id="KW-1185">Reference proteome</keyword>
<dbReference type="OrthoDB" id="191686at2759"/>
<feature type="compositionally biased region" description="Low complexity" evidence="1">
    <location>
        <begin position="37"/>
        <end position="47"/>
    </location>
</feature>
<name>W7U3I1_9STRA</name>